<dbReference type="AlphaFoldDB" id="A0A2I0HV34"/>
<feature type="region of interest" description="Disordered" evidence="1">
    <location>
        <begin position="1"/>
        <end position="28"/>
    </location>
</feature>
<evidence type="ECO:0008006" key="4">
    <source>
        <dbReference type="Google" id="ProtNLM"/>
    </source>
</evidence>
<gene>
    <name evidence="2" type="ORF">CRG98_044228</name>
</gene>
<dbReference type="STRING" id="22663.A0A2I0HV34"/>
<comment type="caution">
    <text evidence="2">The sequence shown here is derived from an EMBL/GenBank/DDBJ whole genome shotgun (WGS) entry which is preliminary data.</text>
</comment>
<dbReference type="Proteomes" id="UP000233551">
    <property type="component" value="Unassembled WGS sequence"/>
</dbReference>
<reference evidence="2 3" key="1">
    <citation type="submission" date="2017-11" db="EMBL/GenBank/DDBJ databases">
        <title>De-novo sequencing of pomegranate (Punica granatum L.) genome.</title>
        <authorList>
            <person name="Akparov Z."/>
            <person name="Amiraslanov A."/>
            <person name="Hajiyeva S."/>
            <person name="Abbasov M."/>
            <person name="Kaur K."/>
            <person name="Hamwieh A."/>
            <person name="Solovyev V."/>
            <person name="Salamov A."/>
            <person name="Braich B."/>
            <person name="Kosarev P."/>
            <person name="Mahmoud A."/>
            <person name="Hajiyev E."/>
            <person name="Babayeva S."/>
            <person name="Izzatullayeva V."/>
            <person name="Mammadov A."/>
            <person name="Mammadov A."/>
            <person name="Sharifova S."/>
            <person name="Ojaghi J."/>
            <person name="Eynullazada K."/>
            <person name="Bayramov B."/>
            <person name="Abdulazimova A."/>
            <person name="Shahmuradov I."/>
        </authorList>
    </citation>
    <scope>NUCLEOTIDE SEQUENCE [LARGE SCALE GENOMIC DNA]</scope>
    <source>
        <strain evidence="3">cv. AG2017</strain>
        <tissue evidence="2">Leaf</tissue>
    </source>
</reference>
<name>A0A2I0HV34_PUNGR</name>
<proteinExistence type="predicted"/>
<dbReference type="EMBL" id="PGOL01005369">
    <property type="protein sequence ID" value="PKI35380.1"/>
    <property type="molecule type" value="Genomic_DNA"/>
</dbReference>
<dbReference type="Gene3D" id="3.10.10.10">
    <property type="entry name" value="HIV Type 1 Reverse Transcriptase, subunit A, domain 1"/>
    <property type="match status" value="1"/>
</dbReference>
<keyword evidence="3" id="KW-1185">Reference proteome</keyword>
<sequence>MSQLATTVSKLEGAKGKLPSPMEINPRENASAITLRSGKVLELAVPSQNRAQDKIDEGETRKEKSADETKEDIINTPIQKIVISPPFPGRFASAKKEEAKQEILETFRKVEVNIPLLDVIKHVPRYAKFLKELCTNKRKLNGQPKRDPQRKLNPTMKEVVMKEILKLLDLGIIYPISDSQWAGQRSPAARDPAGPEIPELRISAISSKIGRNLNGKGE</sequence>
<evidence type="ECO:0000256" key="1">
    <source>
        <dbReference type="SAM" id="MobiDB-lite"/>
    </source>
</evidence>
<evidence type="ECO:0000313" key="3">
    <source>
        <dbReference type="Proteomes" id="UP000233551"/>
    </source>
</evidence>
<evidence type="ECO:0000313" key="2">
    <source>
        <dbReference type="EMBL" id="PKI35380.1"/>
    </source>
</evidence>
<accession>A0A2I0HV34</accession>
<feature type="region of interest" description="Disordered" evidence="1">
    <location>
        <begin position="45"/>
        <end position="70"/>
    </location>
</feature>
<organism evidence="2 3">
    <name type="scientific">Punica granatum</name>
    <name type="common">Pomegranate</name>
    <dbReference type="NCBI Taxonomy" id="22663"/>
    <lineage>
        <taxon>Eukaryota</taxon>
        <taxon>Viridiplantae</taxon>
        <taxon>Streptophyta</taxon>
        <taxon>Embryophyta</taxon>
        <taxon>Tracheophyta</taxon>
        <taxon>Spermatophyta</taxon>
        <taxon>Magnoliopsida</taxon>
        <taxon>eudicotyledons</taxon>
        <taxon>Gunneridae</taxon>
        <taxon>Pentapetalae</taxon>
        <taxon>rosids</taxon>
        <taxon>malvids</taxon>
        <taxon>Myrtales</taxon>
        <taxon>Lythraceae</taxon>
        <taxon>Punica</taxon>
    </lineage>
</organism>
<feature type="compositionally biased region" description="Basic and acidic residues" evidence="1">
    <location>
        <begin position="51"/>
        <end position="70"/>
    </location>
</feature>
<protein>
    <recommendedName>
        <fullName evidence="4">Retrotransposon gag domain-containing protein</fullName>
    </recommendedName>
</protein>